<keyword evidence="1" id="KW-0812">Transmembrane</keyword>
<gene>
    <name evidence="2" type="ORF">AMATHDRAFT_2873</name>
</gene>
<keyword evidence="1" id="KW-1133">Transmembrane helix</keyword>
<dbReference type="EMBL" id="KZ301986">
    <property type="protein sequence ID" value="PFH51594.1"/>
    <property type="molecule type" value="Genomic_DNA"/>
</dbReference>
<evidence type="ECO:0000313" key="3">
    <source>
        <dbReference type="Proteomes" id="UP000242287"/>
    </source>
</evidence>
<protein>
    <submittedName>
        <fullName evidence="2">Uncharacterized protein</fullName>
    </submittedName>
</protein>
<sequence length="151" mass="17423">MADLGVKITMIVLMQFMVVFICLANVDTNYHATESYALNLFSLYQTAEEQKPTEDELTMGAIGSPFTSRRWVAFLLLVMGLCLITASLLIHSPAMRSFFRKRRIRTRTRDQLHTDELALIEWAYEEDDIDSWVNESNEGIPLKSPQKRYVL</sequence>
<dbReference type="Proteomes" id="UP000242287">
    <property type="component" value="Unassembled WGS sequence"/>
</dbReference>
<accession>A0A2A9NQJ8</accession>
<feature type="transmembrane region" description="Helical" evidence="1">
    <location>
        <begin position="7"/>
        <end position="26"/>
    </location>
</feature>
<dbReference type="AlphaFoldDB" id="A0A2A9NQJ8"/>
<reference evidence="2 3" key="1">
    <citation type="submission" date="2014-02" db="EMBL/GenBank/DDBJ databases">
        <title>Transposable element dynamics among asymbiotic and ectomycorrhizal Amanita fungi.</title>
        <authorList>
            <consortium name="DOE Joint Genome Institute"/>
            <person name="Hess J."/>
            <person name="Skrede I."/>
            <person name="Wolfe B."/>
            <person name="LaButti K."/>
            <person name="Ohm R.A."/>
            <person name="Grigoriev I.V."/>
            <person name="Pringle A."/>
        </authorList>
    </citation>
    <scope>NUCLEOTIDE SEQUENCE [LARGE SCALE GENOMIC DNA]</scope>
    <source>
        <strain evidence="2 3">SKay4041</strain>
    </source>
</reference>
<name>A0A2A9NQJ8_9AGAR</name>
<evidence type="ECO:0000313" key="2">
    <source>
        <dbReference type="EMBL" id="PFH51594.1"/>
    </source>
</evidence>
<proteinExistence type="predicted"/>
<keyword evidence="1" id="KW-0472">Membrane</keyword>
<organism evidence="2 3">
    <name type="scientific">Amanita thiersii Skay4041</name>
    <dbReference type="NCBI Taxonomy" id="703135"/>
    <lineage>
        <taxon>Eukaryota</taxon>
        <taxon>Fungi</taxon>
        <taxon>Dikarya</taxon>
        <taxon>Basidiomycota</taxon>
        <taxon>Agaricomycotina</taxon>
        <taxon>Agaricomycetes</taxon>
        <taxon>Agaricomycetidae</taxon>
        <taxon>Agaricales</taxon>
        <taxon>Pluteineae</taxon>
        <taxon>Amanitaceae</taxon>
        <taxon>Amanita</taxon>
    </lineage>
</organism>
<feature type="transmembrane region" description="Helical" evidence="1">
    <location>
        <begin position="71"/>
        <end position="95"/>
    </location>
</feature>
<evidence type="ECO:0000256" key="1">
    <source>
        <dbReference type="SAM" id="Phobius"/>
    </source>
</evidence>
<keyword evidence="3" id="KW-1185">Reference proteome</keyword>